<accession>C0P2W4</accession>
<organism evidence="1">
    <name type="scientific">Zea mays</name>
    <name type="common">Maize</name>
    <dbReference type="NCBI Taxonomy" id="4577"/>
    <lineage>
        <taxon>Eukaryota</taxon>
        <taxon>Viridiplantae</taxon>
        <taxon>Streptophyta</taxon>
        <taxon>Embryophyta</taxon>
        <taxon>Tracheophyta</taxon>
        <taxon>Spermatophyta</taxon>
        <taxon>Magnoliopsida</taxon>
        <taxon>Liliopsida</taxon>
        <taxon>Poales</taxon>
        <taxon>Poaceae</taxon>
        <taxon>PACMAD clade</taxon>
        <taxon>Panicoideae</taxon>
        <taxon>Andropogonodae</taxon>
        <taxon>Andropogoneae</taxon>
        <taxon>Tripsacinae</taxon>
        <taxon>Zea</taxon>
    </lineage>
</organism>
<sequence length="46" mass="4851">MEIFLSLVRLLEPNCDGSAAAENASNMNMPLGLVHQPVIPATGSIQ</sequence>
<name>C0P2W4_MAIZE</name>
<reference evidence="1" key="1">
    <citation type="journal article" date="2009" name="PLoS Genet.">
        <title>Sequencing, mapping, and analysis of 27,455 maize full-length cDNAs.</title>
        <authorList>
            <person name="Soderlund C."/>
            <person name="Descour A."/>
            <person name="Kudrna D."/>
            <person name="Bomhoff M."/>
            <person name="Boyd L."/>
            <person name="Currie J."/>
            <person name="Angelova A."/>
            <person name="Collura K."/>
            <person name="Wissotski M."/>
            <person name="Ashley E."/>
            <person name="Morrow D."/>
            <person name="Fernandes J."/>
            <person name="Walbot V."/>
            <person name="Yu Y."/>
        </authorList>
    </citation>
    <scope>NUCLEOTIDE SEQUENCE</scope>
    <source>
        <strain evidence="1">B73</strain>
    </source>
</reference>
<protein>
    <submittedName>
        <fullName evidence="1">Uncharacterized protein</fullName>
    </submittedName>
</protein>
<proteinExistence type="evidence at transcript level"/>
<evidence type="ECO:0000313" key="1">
    <source>
        <dbReference type="EMBL" id="ACN27330.1"/>
    </source>
</evidence>
<dbReference type="AlphaFoldDB" id="C0P2W4"/>
<dbReference type="EMBL" id="BT062633">
    <property type="protein sequence ID" value="ACN27330.1"/>
    <property type="molecule type" value="mRNA"/>
</dbReference>